<dbReference type="Gene3D" id="3.40.630.30">
    <property type="match status" value="1"/>
</dbReference>
<proteinExistence type="predicted"/>
<evidence type="ECO:0000259" key="1">
    <source>
        <dbReference type="PROSITE" id="PS51186"/>
    </source>
</evidence>
<sequence>MPRTIRLVPPSVTRYSEYLDCIADFAGTAIGGSGIRDPQQPPVADGDVIEFVTARLAEEDSDTELADGWVHCTSRWIIDAETEEMLGFIATRHRLNAFLLAQGGHIGYSVRPSARRQGIASAALELALADAERLGIDPVLVTCDDDNHGSRRTIEKAGGELEDVRDGKRRYWIGEGPRPHA</sequence>
<evidence type="ECO:0000313" key="3">
    <source>
        <dbReference type="Proteomes" id="UP000218165"/>
    </source>
</evidence>
<organism evidence="2 3">
    <name type="scientific">Brachybacterium vulturis</name>
    <dbReference type="NCBI Taxonomy" id="2017484"/>
    <lineage>
        <taxon>Bacteria</taxon>
        <taxon>Bacillati</taxon>
        <taxon>Actinomycetota</taxon>
        <taxon>Actinomycetes</taxon>
        <taxon>Micrococcales</taxon>
        <taxon>Dermabacteraceae</taxon>
        <taxon>Brachybacterium</taxon>
    </lineage>
</organism>
<dbReference type="RefSeq" id="WP_096803974.1">
    <property type="nucleotide sequence ID" value="NZ_CP023563.1"/>
</dbReference>
<dbReference type="InterPro" id="IPR016181">
    <property type="entry name" value="Acyl_CoA_acyltransferase"/>
</dbReference>
<feature type="domain" description="N-acetyltransferase" evidence="1">
    <location>
        <begin position="33"/>
        <end position="181"/>
    </location>
</feature>
<keyword evidence="2" id="KW-0808">Transferase</keyword>
<dbReference type="Pfam" id="PF13302">
    <property type="entry name" value="Acetyltransf_3"/>
    <property type="match status" value="1"/>
</dbReference>
<dbReference type="Proteomes" id="UP000218165">
    <property type="component" value="Chromosome"/>
</dbReference>
<reference evidence="3" key="1">
    <citation type="submission" date="2017-09" db="EMBL/GenBank/DDBJ databases">
        <title>Brachybacterium sp. VM2412.</title>
        <authorList>
            <person name="Tak E.J."/>
            <person name="Bae J.-W."/>
        </authorList>
    </citation>
    <scope>NUCLEOTIDE SEQUENCE [LARGE SCALE GENOMIC DNA]</scope>
    <source>
        <strain evidence="3">VM2412</strain>
    </source>
</reference>
<dbReference type="KEGG" id="brz:CFK38_16030"/>
<dbReference type="PANTHER" id="PTHR39173:SF1">
    <property type="entry name" value="ACETYLTRANSFERASE"/>
    <property type="match status" value="1"/>
</dbReference>
<evidence type="ECO:0000313" key="2">
    <source>
        <dbReference type="EMBL" id="ATG52866.1"/>
    </source>
</evidence>
<dbReference type="SUPFAM" id="SSF55729">
    <property type="entry name" value="Acyl-CoA N-acyltransferases (Nat)"/>
    <property type="match status" value="1"/>
</dbReference>
<dbReference type="OrthoDB" id="9797989at2"/>
<dbReference type="GO" id="GO:0016747">
    <property type="term" value="F:acyltransferase activity, transferring groups other than amino-acyl groups"/>
    <property type="evidence" value="ECO:0007669"/>
    <property type="project" value="InterPro"/>
</dbReference>
<gene>
    <name evidence="2" type="ORF">CFK38_16030</name>
</gene>
<accession>A0A291GS98</accession>
<dbReference type="PANTHER" id="PTHR39173">
    <property type="entry name" value="ACETYLTRANSFERASE"/>
    <property type="match status" value="1"/>
</dbReference>
<dbReference type="InterPro" id="IPR000182">
    <property type="entry name" value="GNAT_dom"/>
</dbReference>
<dbReference type="PROSITE" id="PS51186">
    <property type="entry name" value="GNAT"/>
    <property type="match status" value="1"/>
</dbReference>
<protein>
    <submittedName>
        <fullName evidence="2">GNAT family N-acetyltransferase</fullName>
    </submittedName>
</protein>
<keyword evidence="3" id="KW-1185">Reference proteome</keyword>
<dbReference type="EMBL" id="CP023563">
    <property type="protein sequence ID" value="ATG52866.1"/>
    <property type="molecule type" value="Genomic_DNA"/>
</dbReference>
<name>A0A291GS98_9MICO</name>
<dbReference type="AlphaFoldDB" id="A0A291GS98"/>